<sequence length="448" mass="49870">MFQSLRWRLLLSYLTVMAAILSVFGMGVYVFFSRNLYRQLDKKLLTLAQSAAPAFTEVEKTGSSYLNQVDKVPWRDIFNRDKQSLEWFDAKGNLLGSKGFIQLELPPVTGAANLQHRKTKFPVRAYTISVFKDGSSPDQPSLEGYIRASQSIEEIEAVQIQLFWVLIFGGLMTLILIGLGGFWLAQKAIEPIEESFQKLKQFTADASHELRGPLTAIKASVDVMQSHPERIHPKDAKKITAIASATTQMSHLIEDLLFLARTDKAVVIPDREKKPVLLNTILQNIITLLEPFAQNKDIALKADFLLEVLVLGDQSQLTRLFSNLVENALQYTPAGGEVRIHLHKQNRYVVVSVKDTGIGIAPDQIPFVFDRFWRADKARSRREGGTGLGLAIATAIAKSHGGKITVSSELDVGSCFQVRIPMLIVSGATKPEKKVLQKQPLIEAETTD</sequence>
<dbReference type="PANTHER" id="PTHR43711:SF1">
    <property type="entry name" value="HISTIDINE KINASE 1"/>
    <property type="match status" value="1"/>
</dbReference>
<dbReference type="PANTHER" id="PTHR43711">
    <property type="entry name" value="TWO-COMPONENT HISTIDINE KINASE"/>
    <property type="match status" value="1"/>
</dbReference>
<reference evidence="10" key="1">
    <citation type="journal article" date="2013" name="Proc. Natl. Acad. Sci. U.S.A.">
        <title>Improving the coverage of the cyanobacterial phylum using diversity-driven genome sequencing.</title>
        <authorList>
            <person name="Shih P.M."/>
            <person name="Wu D."/>
            <person name="Latifi A."/>
            <person name="Axen S.D."/>
            <person name="Fewer D.P."/>
            <person name="Talla E."/>
            <person name="Calteau A."/>
            <person name="Cai F."/>
            <person name="Tandeau de Marsac N."/>
            <person name="Rippka R."/>
            <person name="Herdman M."/>
            <person name="Sivonen K."/>
            <person name="Coursin T."/>
            <person name="Laurent T."/>
            <person name="Goodwin L."/>
            <person name="Nolan M."/>
            <person name="Davenport K.W."/>
            <person name="Han C.S."/>
            <person name="Rubin E.M."/>
            <person name="Eisen J.A."/>
            <person name="Woyke T."/>
            <person name="Gugger M."/>
            <person name="Kerfeld C.A."/>
        </authorList>
    </citation>
    <scope>NUCLEOTIDE SEQUENCE [LARGE SCALE GENOMIC DNA]</scope>
    <source>
        <strain evidence="10">ATCC 29371 / PCC 7437</strain>
    </source>
</reference>
<dbReference type="Pfam" id="PF02518">
    <property type="entry name" value="HATPase_c"/>
    <property type="match status" value="1"/>
</dbReference>
<protein>
    <recommendedName>
        <fullName evidence="2">histidine kinase</fullName>
        <ecNumber evidence="2">2.7.13.3</ecNumber>
    </recommendedName>
</protein>
<dbReference type="SUPFAM" id="SSF55874">
    <property type="entry name" value="ATPase domain of HSP90 chaperone/DNA topoisomerase II/histidine kinase"/>
    <property type="match status" value="1"/>
</dbReference>
<gene>
    <name evidence="9" type="ordered locus">Sta7437_2098</name>
</gene>
<keyword evidence="7" id="KW-0472">Membrane</keyword>
<dbReference type="Proteomes" id="UP000010473">
    <property type="component" value="Chromosome"/>
</dbReference>
<dbReference type="InterPro" id="IPR003594">
    <property type="entry name" value="HATPase_dom"/>
</dbReference>
<dbReference type="EC" id="2.7.13.3" evidence="2"/>
<dbReference type="Gene3D" id="1.10.287.130">
    <property type="match status" value="1"/>
</dbReference>
<dbReference type="InterPro" id="IPR036890">
    <property type="entry name" value="HATPase_C_sf"/>
</dbReference>
<dbReference type="InterPro" id="IPR005467">
    <property type="entry name" value="His_kinase_dom"/>
</dbReference>
<keyword evidence="7" id="KW-1133">Transmembrane helix</keyword>
<feature type="transmembrane region" description="Helical" evidence="7">
    <location>
        <begin position="162"/>
        <end position="185"/>
    </location>
</feature>
<dbReference type="InterPro" id="IPR036097">
    <property type="entry name" value="HisK_dim/P_sf"/>
</dbReference>
<dbReference type="Gene3D" id="3.30.565.10">
    <property type="entry name" value="Histidine kinase-like ATPase, C-terminal domain"/>
    <property type="match status" value="1"/>
</dbReference>
<dbReference type="AlphaFoldDB" id="K9XUA9"/>
<dbReference type="PRINTS" id="PR00344">
    <property type="entry name" value="BCTRLSENSOR"/>
</dbReference>
<dbReference type="PROSITE" id="PS50109">
    <property type="entry name" value="HIS_KIN"/>
    <property type="match status" value="1"/>
</dbReference>
<dbReference type="CDD" id="cd00082">
    <property type="entry name" value="HisKA"/>
    <property type="match status" value="1"/>
</dbReference>
<keyword evidence="4" id="KW-0808">Transferase</keyword>
<evidence type="ECO:0000256" key="7">
    <source>
        <dbReference type="SAM" id="Phobius"/>
    </source>
</evidence>
<dbReference type="InterPro" id="IPR050736">
    <property type="entry name" value="Sensor_HK_Regulatory"/>
</dbReference>
<organism evidence="9 10">
    <name type="scientific">Stanieria cyanosphaera (strain ATCC 29371 / PCC 7437)</name>
    <dbReference type="NCBI Taxonomy" id="111780"/>
    <lineage>
        <taxon>Bacteria</taxon>
        <taxon>Bacillati</taxon>
        <taxon>Cyanobacteriota</taxon>
        <taxon>Cyanophyceae</taxon>
        <taxon>Pleurocapsales</taxon>
        <taxon>Dermocarpellaceae</taxon>
        <taxon>Stanieria</taxon>
    </lineage>
</organism>
<dbReference type="Pfam" id="PF00512">
    <property type="entry name" value="HisKA"/>
    <property type="match status" value="1"/>
</dbReference>
<keyword evidence="7" id="KW-0812">Transmembrane</keyword>
<comment type="catalytic activity">
    <reaction evidence="1">
        <text>ATP + protein L-histidine = ADP + protein N-phospho-L-histidine.</text>
        <dbReference type="EC" id="2.7.13.3"/>
    </reaction>
</comment>
<evidence type="ECO:0000313" key="10">
    <source>
        <dbReference type="Proteomes" id="UP000010473"/>
    </source>
</evidence>
<keyword evidence="5 9" id="KW-0418">Kinase</keyword>
<accession>K9XUA9</accession>
<dbReference type="SMART" id="SM00388">
    <property type="entry name" value="HisKA"/>
    <property type="match status" value="1"/>
</dbReference>
<keyword evidence="3" id="KW-0597">Phosphoprotein</keyword>
<feature type="transmembrane region" description="Helical" evidence="7">
    <location>
        <begin position="12"/>
        <end position="32"/>
    </location>
</feature>
<evidence type="ECO:0000256" key="2">
    <source>
        <dbReference type="ARBA" id="ARBA00012438"/>
    </source>
</evidence>
<dbReference type="SUPFAM" id="SSF47384">
    <property type="entry name" value="Homodimeric domain of signal transducing histidine kinase"/>
    <property type="match status" value="1"/>
</dbReference>
<evidence type="ECO:0000256" key="3">
    <source>
        <dbReference type="ARBA" id="ARBA00022553"/>
    </source>
</evidence>
<evidence type="ECO:0000256" key="1">
    <source>
        <dbReference type="ARBA" id="ARBA00000085"/>
    </source>
</evidence>
<dbReference type="RefSeq" id="WP_015193317.1">
    <property type="nucleotide sequence ID" value="NC_019748.1"/>
</dbReference>
<dbReference type="OrthoDB" id="9813151at2"/>
<dbReference type="STRING" id="111780.Sta7437_2098"/>
<dbReference type="EMBL" id="CP003653">
    <property type="protein sequence ID" value="AFZ35649.1"/>
    <property type="molecule type" value="Genomic_DNA"/>
</dbReference>
<evidence type="ECO:0000256" key="5">
    <source>
        <dbReference type="ARBA" id="ARBA00022777"/>
    </source>
</evidence>
<evidence type="ECO:0000256" key="6">
    <source>
        <dbReference type="ARBA" id="ARBA00023012"/>
    </source>
</evidence>
<dbReference type="InterPro" id="IPR003661">
    <property type="entry name" value="HisK_dim/P_dom"/>
</dbReference>
<dbReference type="FunFam" id="3.30.565.10:FF:000006">
    <property type="entry name" value="Sensor histidine kinase WalK"/>
    <property type="match status" value="1"/>
</dbReference>
<evidence type="ECO:0000313" key="9">
    <source>
        <dbReference type="EMBL" id="AFZ35649.1"/>
    </source>
</evidence>
<dbReference type="SMART" id="SM00387">
    <property type="entry name" value="HATPase_c"/>
    <property type="match status" value="1"/>
</dbReference>
<proteinExistence type="predicted"/>
<dbReference type="InterPro" id="IPR004358">
    <property type="entry name" value="Sig_transdc_His_kin-like_C"/>
</dbReference>
<evidence type="ECO:0000256" key="4">
    <source>
        <dbReference type="ARBA" id="ARBA00022679"/>
    </source>
</evidence>
<dbReference type="CDD" id="cd00075">
    <property type="entry name" value="HATPase"/>
    <property type="match status" value="1"/>
</dbReference>
<dbReference type="eggNOG" id="COG5002">
    <property type="taxonomic scope" value="Bacteria"/>
</dbReference>
<dbReference type="KEGG" id="scs:Sta7437_2098"/>
<dbReference type="HOGENOM" id="CLU_000445_89_6_3"/>
<name>K9XUA9_STAC7</name>
<feature type="domain" description="Histidine kinase" evidence="8">
    <location>
        <begin position="205"/>
        <end position="424"/>
    </location>
</feature>
<keyword evidence="10" id="KW-1185">Reference proteome</keyword>
<evidence type="ECO:0000259" key="8">
    <source>
        <dbReference type="PROSITE" id="PS50109"/>
    </source>
</evidence>
<dbReference type="GO" id="GO:0000155">
    <property type="term" value="F:phosphorelay sensor kinase activity"/>
    <property type="evidence" value="ECO:0007669"/>
    <property type="project" value="InterPro"/>
</dbReference>
<dbReference type="PATRIC" id="fig|111780.3.peg.2190"/>
<keyword evidence="6" id="KW-0902">Two-component regulatory system</keyword>